<dbReference type="eggNOG" id="ENOG502RXIJ">
    <property type="taxonomic scope" value="Eukaryota"/>
</dbReference>
<evidence type="ECO:0000256" key="1">
    <source>
        <dbReference type="SAM" id="SignalP"/>
    </source>
</evidence>
<name>A0A9I9CF94_CUCME</name>
<organism evidence="2">
    <name type="scientific">Cucumis melo</name>
    <name type="common">Muskmelon</name>
    <dbReference type="NCBI Taxonomy" id="3656"/>
    <lineage>
        <taxon>Eukaryota</taxon>
        <taxon>Viridiplantae</taxon>
        <taxon>Streptophyta</taxon>
        <taxon>Embryophyta</taxon>
        <taxon>Tracheophyta</taxon>
        <taxon>Spermatophyta</taxon>
        <taxon>Magnoliopsida</taxon>
        <taxon>eudicotyledons</taxon>
        <taxon>Gunneridae</taxon>
        <taxon>Pentapetalae</taxon>
        <taxon>rosids</taxon>
        <taxon>fabids</taxon>
        <taxon>Cucurbitales</taxon>
        <taxon>Cucurbitaceae</taxon>
        <taxon>Benincaseae</taxon>
        <taxon>Cucumis</taxon>
    </lineage>
</organism>
<dbReference type="EnsemblPlants" id="MELO3C002693.2.1">
    <property type="protein sequence ID" value="MELO3C002693.2.1"/>
    <property type="gene ID" value="MELO3C002693.2"/>
</dbReference>
<feature type="signal peptide" evidence="1">
    <location>
        <begin position="1"/>
        <end position="26"/>
    </location>
</feature>
<accession>A0A9I9CF94</accession>
<reference evidence="2" key="1">
    <citation type="submission" date="2023-03" db="UniProtKB">
        <authorList>
            <consortium name="EnsemblPlants"/>
        </authorList>
    </citation>
    <scope>IDENTIFICATION</scope>
</reference>
<feature type="chain" id="PRO_5045394075" evidence="1">
    <location>
        <begin position="27"/>
        <end position="213"/>
    </location>
</feature>
<sequence>MGRTAASLPVTLFFLLLLTALPPSLSFSFSFSQFKTLFSLAHSLMTRVANLRASRGDFAGSQRARNIAQKLERGLGLSFWGSIWSLAWDYTKNYAWRDLPFSELYDAVPEMNELIRAFAELSQLESDFARANWVSRNYQSVLRVSNSLLKRLLKVFRKSGAWREVVETVQKEVVDGGLLKDCLELGSGDLKGIVQILKDLALNFYSSGRSSEL</sequence>
<gene>
    <name evidence="2" type="primary">103487237</name>
</gene>
<evidence type="ECO:0000313" key="2">
    <source>
        <dbReference type="EnsemblPlants" id="MELO3C002693.2.1"/>
    </source>
</evidence>
<protein>
    <submittedName>
        <fullName evidence="2">Uncharacterized protein</fullName>
    </submittedName>
</protein>
<dbReference type="RefSeq" id="XP_008443717.2">
    <property type="nucleotide sequence ID" value="XM_008445495.3"/>
</dbReference>
<dbReference type="PANTHER" id="PTHR36806">
    <property type="entry name" value="ADENINE PHOSPHORIBOSYLTRANSFERASE"/>
    <property type="match status" value="1"/>
</dbReference>
<keyword evidence="1" id="KW-0732">Signal</keyword>
<proteinExistence type="predicted"/>